<dbReference type="GO" id="GO:0010181">
    <property type="term" value="F:FMN binding"/>
    <property type="evidence" value="ECO:0007669"/>
    <property type="project" value="InterPro"/>
</dbReference>
<evidence type="ECO:0000259" key="10">
    <source>
        <dbReference type="Pfam" id="PF00724"/>
    </source>
</evidence>
<keyword evidence="13" id="KW-1185">Reference proteome</keyword>
<dbReference type="AlphaFoldDB" id="A0A6N7XCG7"/>
<dbReference type="CDD" id="cd02803">
    <property type="entry name" value="OYE_like_FMN_family"/>
    <property type="match status" value="1"/>
</dbReference>
<comment type="cofactor">
    <cofactor evidence="1">
        <name>FMN</name>
        <dbReference type="ChEBI" id="CHEBI:58210"/>
    </cofactor>
</comment>
<organism evidence="12 13">
    <name type="scientific">Olsenella porci</name>
    <dbReference type="NCBI Taxonomy" id="2652279"/>
    <lineage>
        <taxon>Bacteria</taxon>
        <taxon>Bacillati</taxon>
        <taxon>Actinomycetota</taxon>
        <taxon>Coriobacteriia</taxon>
        <taxon>Coriobacteriales</taxon>
        <taxon>Atopobiaceae</taxon>
        <taxon>Olsenella</taxon>
    </lineage>
</organism>
<keyword evidence="7" id="KW-0560">Oxidoreductase</keyword>
<dbReference type="Gene3D" id="3.20.20.70">
    <property type="entry name" value="Aldolase class I"/>
    <property type="match status" value="1"/>
</dbReference>
<dbReference type="InterPro" id="IPR036188">
    <property type="entry name" value="FAD/NAD-bd_sf"/>
</dbReference>
<dbReference type="Gene3D" id="3.40.50.720">
    <property type="entry name" value="NAD(P)-binding Rossmann-like Domain"/>
    <property type="match status" value="1"/>
</dbReference>
<evidence type="ECO:0000256" key="7">
    <source>
        <dbReference type="ARBA" id="ARBA00023002"/>
    </source>
</evidence>
<dbReference type="GO" id="GO:0016491">
    <property type="term" value="F:oxidoreductase activity"/>
    <property type="evidence" value="ECO:0007669"/>
    <property type="project" value="UniProtKB-KW"/>
</dbReference>
<dbReference type="PANTHER" id="PTHR42917:SF2">
    <property type="entry name" value="2,4-DIENOYL-COA REDUCTASE [(2E)-ENOYL-COA-PRODUCING]"/>
    <property type="match status" value="1"/>
</dbReference>
<evidence type="ECO:0000256" key="8">
    <source>
        <dbReference type="ARBA" id="ARBA00023004"/>
    </source>
</evidence>
<keyword evidence="6" id="KW-0479">Metal-binding</keyword>
<proteinExistence type="inferred from homology"/>
<reference evidence="12 13" key="1">
    <citation type="submission" date="2019-08" db="EMBL/GenBank/DDBJ databases">
        <title>In-depth cultivation of the pig gut microbiome towards novel bacterial diversity and tailored functional studies.</title>
        <authorList>
            <person name="Wylensek D."/>
            <person name="Hitch T.C.A."/>
            <person name="Clavel T."/>
        </authorList>
    </citation>
    <scope>NUCLEOTIDE SEQUENCE [LARGE SCALE GENOMIC DNA]</scope>
    <source>
        <strain evidence="12 13">CA-Schmier-601-WT-1</strain>
    </source>
</reference>
<dbReference type="InterPro" id="IPR023753">
    <property type="entry name" value="FAD/NAD-binding_dom"/>
</dbReference>
<feature type="domain" description="NADH:flavin oxidoreductase/NADH oxidase N-terminal" evidence="10">
    <location>
        <begin position="6"/>
        <end position="337"/>
    </location>
</feature>
<keyword evidence="4" id="KW-0285">Flavoprotein</keyword>
<keyword evidence="9" id="KW-0411">Iron-sulfur</keyword>
<evidence type="ECO:0000259" key="11">
    <source>
        <dbReference type="Pfam" id="PF07992"/>
    </source>
</evidence>
<evidence type="ECO:0000256" key="1">
    <source>
        <dbReference type="ARBA" id="ARBA00001917"/>
    </source>
</evidence>
<feature type="domain" description="FAD/NAD(P)-binding" evidence="11">
    <location>
        <begin position="429"/>
        <end position="616"/>
    </location>
</feature>
<dbReference type="Pfam" id="PF12831">
    <property type="entry name" value="FAD_oxidored"/>
    <property type="match status" value="1"/>
</dbReference>
<dbReference type="InterPro" id="IPR001155">
    <property type="entry name" value="OxRdtase_FMN_N"/>
</dbReference>
<evidence type="ECO:0000313" key="12">
    <source>
        <dbReference type="EMBL" id="MST73282.1"/>
    </source>
</evidence>
<protein>
    <submittedName>
        <fullName evidence="12">NAD(P)-binding protein</fullName>
    </submittedName>
</protein>
<evidence type="ECO:0000256" key="3">
    <source>
        <dbReference type="ARBA" id="ARBA00011048"/>
    </source>
</evidence>
<evidence type="ECO:0000256" key="5">
    <source>
        <dbReference type="ARBA" id="ARBA00022643"/>
    </source>
</evidence>
<comment type="cofactor">
    <cofactor evidence="2">
        <name>[4Fe-4S] cluster</name>
        <dbReference type="ChEBI" id="CHEBI:49883"/>
    </cofactor>
</comment>
<dbReference type="Pfam" id="PF07992">
    <property type="entry name" value="Pyr_redox_2"/>
    <property type="match status" value="1"/>
</dbReference>
<dbReference type="Pfam" id="PF00724">
    <property type="entry name" value="Oxidored_FMN"/>
    <property type="match status" value="1"/>
</dbReference>
<dbReference type="PRINTS" id="PR00411">
    <property type="entry name" value="PNDRDTASEI"/>
</dbReference>
<dbReference type="EMBL" id="VUNC01000008">
    <property type="protein sequence ID" value="MST73282.1"/>
    <property type="molecule type" value="Genomic_DNA"/>
</dbReference>
<dbReference type="InterPro" id="IPR051793">
    <property type="entry name" value="NADH:flavin_oxidoreductase"/>
</dbReference>
<dbReference type="GO" id="GO:0051536">
    <property type="term" value="F:iron-sulfur cluster binding"/>
    <property type="evidence" value="ECO:0007669"/>
    <property type="project" value="UniProtKB-KW"/>
</dbReference>
<comment type="similarity">
    <text evidence="3">In the N-terminal section; belongs to the NADH:flavin oxidoreductase/NADH oxidase family.</text>
</comment>
<dbReference type="RefSeq" id="WP_154435985.1">
    <property type="nucleotide sequence ID" value="NZ_VUNC01000008.1"/>
</dbReference>
<evidence type="ECO:0000256" key="2">
    <source>
        <dbReference type="ARBA" id="ARBA00001966"/>
    </source>
</evidence>
<keyword evidence="5" id="KW-0288">FMN</keyword>
<accession>A0A6N7XCG7</accession>
<dbReference type="InterPro" id="IPR013785">
    <property type="entry name" value="Aldolase_TIM"/>
</dbReference>
<sequence length="652" mass="70504">MDHSALFTPFSVGRMRVKNRIGMSPMGTNSAFTNGRKDEQEVDYFIERAKGGTGVIFMGCQMLNAKVAQGSMEGYLDSFTVLPSLTSVCDGVHRYGAKIVCQISPGTGRNAFPDTFGNPPISSSDTPSVFDPSVKCHALTKDEIAGIMDGFRFAAGVARDAGYDAIEVHAHAGYLIDQFMSPVWNHRTDEYGGTPEGFARFPVEIVHAIKDTVGDALPVIFRISLDHRFPGGRTIEDSVALLKILEREGVDAFDVDAGCYESLDYIFPPSYLGESCMSYVCDAARKAVSVPLFTAGTLNPDDATRLVESGTVDFVNFGRALIADPYLPVKLQQGHPEDVRPCLRCNEYCIGRIWNSHTKLSCAVNPSAMEEVRFRVARTNSPKDVVVVGGGVAGMEAARVAAIEGHRVTLLEARDHLGGTAGDISSASFKLNIRKLVEWYRVQLDKYKVNVRLNHAVSADDPLLESADAIVVGTGAKPVAPKIPGLDGANVVPVLDFERETSRATGERVVVCGGGASGLDCALELTADLGKRVTVVEMLPECGKDVFFINKITLMRRLQEGGVELRTSNKVVSIDATGVTVELADGSREHLDADCVIDAFGMRPDTTLADAIDARYHDKTRVVGDVRRLGKIGDAIRDGFYAATSLDMDLYI</sequence>
<name>A0A6N7XCG7_9ACTN</name>
<evidence type="ECO:0000256" key="4">
    <source>
        <dbReference type="ARBA" id="ARBA00022630"/>
    </source>
</evidence>
<dbReference type="SUPFAM" id="SSF51905">
    <property type="entry name" value="FAD/NAD(P)-binding domain"/>
    <property type="match status" value="1"/>
</dbReference>
<evidence type="ECO:0000313" key="13">
    <source>
        <dbReference type="Proteomes" id="UP000469325"/>
    </source>
</evidence>
<dbReference type="GO" id="GO:0046872">
    <property type="term" value="F:metal ion binding"/>
    <property type="evidence" value="ECO:0007669"/>
    <property type="project" value="UniProtKB-KW"/>
</dbReference>
<dbReference type="Proteomes" id="UP000469325">
    <property type="component" value="Unassembled WGS sequence"/>
</dbReference>
<dbReference type="Gene3D" id="3.50.50.60">
    <property type="entry name" value="FAD/NAD(P)-binding domain"/>
    <property type="match status" value="1"/>
</dbReference>
<keyword evidence="8" id="KW-0408">Iron</keyword>
<dbReference type="PRINTS" id="PR00368">
    <property type="entry name" value="FADPNR"/>
</dbReference>
<evidence type="ECO:0000256" key="9">
    <source>
        <dbReference type="ARBA" id="ARBA00023014"/>
    </source>
</evidence>
<dbReference type="SUPFAM" id="SSF51395">
    <property type="entry name" value="FMN-linked oxidoreductases"/>
    <property type="match status" value="1"/>
</dbReference>
<comment type="caution">
    <text evidence="12">The sequence shown here is derived from an EMBL/GenBank/DDBJ whole genome shotgun (WGS) entry which is preliminary data.</text>
</comment>
<gene>
    <name evidence="12" type="ORF">FYJ68_09225</name>
</gene>
<dbReference type="PANTHER" id="PTHR42917">
    <property type="entry name" value="2,4-DIENOYL-COA REDUCTASE"/>
    <property type="match status" value="1"/>
</dbReference>
<evidence type="ECO:0000256" key="6">
    <source>
        <dbReference type="ARBA" id="ARBA00022723"/>
    </source>
</evidence>